<dbReference type="EMBL" id="OD564294">
    <property type="protein sequence ID" value="CAD7437624.1"/>
    <property type="molecule type" value="Genomic_DNA"/>
</dbReference>
<dbReference type="InterPro" id="IPR002557">
    <property type="entry name" value="Chitin-bd_dom"/>
</dbReference>
<dbReference type="Gene3D" id="2.170.140.10">
    <property type="entry name" value="Chitin binding domain"/>
    <property type="match status" value="1"/>
</dbReference>
<gene>
    <name evidence="2" type="ORF">TBIB3V08_LOCUS232</name>
</gene>
<dbReference type="Pfam" id="PF01607">
    <property type="entry name" value="CBM_14"/>
    <property type="match status" value="1"/>
</dbReference>
<dbReference type="PANTHER" id="PTHR45985">
    <property type="match status" value="1"/>
</dbReference>
<dbReference type="GO" id="GO:0005975">
    <property type="term" value="P:carbohydrate metabolic process"/>
    <property type="evidence" value="ECO:0007669"/>
    <property type="project" value="InterPro"/>
</dbReference>
<evidence type="ECO:0000259" key="1">
    <source>
        <dbReference type="PROSITE" id="PS50940"/>
    </source>
</evidence>
<dbReference type="InterPro" id="IPR036508">
    <property type="entry name" value="Chitin-bd_dom_sf"/>
</dbReference>
<accession>A0A7R9ELX6</accession>
<protein>
    <recommendedName>
        <fullName evidence="1">Chitin-binding type-2 domain-containing protein</fullName>
    </recommendedName>
</protein>
<feature type="domain" description="Chitin-binding type-2" evidence="1">
    <location>
        <begin position="1"/>
        <end position="48"/>
    </location>
</feature>
<dbReference type="Gene3D" id="3.20.20.370">
    <property type="entry name" value="Glycoside hydrolase/deacetylase"/>
    <property type="match status" value="1"/>
</dbReference>
<dbReference type="SUPFAM" id="SSF88713">
    <property type="entry name" value="Glycoside hydrolase/deacetylase"/>
    <property type="match status" value="1"/>
</dbReference>
<organism evidence="2">
    <name type="scientific">Timema bartmani</name>
    <dbReference type="NCBI Taxonomy" id="61472"/>
    <lineage>
        <taxon>Eukaryota</taxon>
        <taxon>Metazoa</taxon>
        <taxon>Ecdysozoa</taxon>
        <taxon>Arthropoda</taxon>
        <taxon>Hexapoda</taxon>
        <taxon>Insecta</taxon>
        <taxon>Pterygota</taxon>
        <taxon>Neoptera</taxon>
        <taxon>Polyneoptera</taxon>
        <taxon>Phasmatodea</taxon>
        <taxon>Timematodea</taxon>
        <taxon>Timematoidea</taxon>
        <taxon>Timematidae</taxon>
        <taxon>Timema</taxon>
    </lineage>
</organism>
<dbReference type="SUPFAM" id="SSF57625">
    <property type="entry name" value="Invertebrate chitin-binding proteins"/>
    <property type="match status" value="1"/>
</dbReference>
<evidence type="ECO:0000313" key="2">
    <source>
        <dbReference type="EMBL" id="CAD7437624.1"/>
    </source>
</evidence>
<dbReference type="PANTHER" id="PTHR45985:SF3">
    <property type="entry name" value="CHITIN DEACETYLASE-LIKE 4"/>
    <property type="match status" value="1"/>
</dbReference>
<name>A0A7R9ELX6_9NEOP</name>
<dbReference type="InterPro" id="IPR011330">
    <property type="entry name" value="Glyco_hydro/deAcase_b/a-brl"/>
</dbReference>
<dbReference type="InterPro" id="IPR052740">
    <property type="entry name" value="CE4"/>
</dbReference>
<dbReference type="PROSITE" id="PS50940">
    <property type="entry name" value="CHIT_BIND_II"/>
    <property type="match status" value="1"/>
</dbReference>
<dbReference type="AlphaFoldDB" id="A0A7R9ELX6"/>
<reference evidence="2" key="1">
    <citation type="submission" date="2020-11" db="EMBL/GenBank/DDBJ databases">
        <authorList>
            <person name="Tran Van P."/>
        </authorList>
    </citation>
    <scope>NUCLEOTIDE SEQUENCE</scope>
</reference>
<proteinExistence type="predicted"/>
<dbReference type="GO" id="GO:0016787">
    <property type="term" value="F:hydrolase activity"/>
    <property type="evidence" value="ECO:0007669"/>
    <property type="project" value="UniProtKB-ARBA"/>
</dbReference>
<dbReference type="GO" id="GO:0005576">
    <property type="term" value="C:extracellular region"/>
    <property type="evidence" value="ECO:0007669"/>
    <property type="project" value="InterPro"/>
</dbReference>
<sequence>MSITKHLHVSLYSQCVDGFPYLNRCPSGLHFDDINKLCTFKNEARCGPIPTTVAPITEPPLDLAKKCDTELCQLPYCFCSKDGTIIPGGLDREDTPQMILLTFDGAVNLNNFEKYQKVFTDQRKNPNGCPIRGTFFISHEYCNYNMVQELAHDGHEIGTETVTLQQSLQDKGYEEWVGEMIGMREILRHFSNISKSNVVLEDFGYIYDSSVGIPPLKFPIWPYTLDYKIPHECRSGTCPTRSFEGVWEVPLNAHYVETYEGGHCPYLDQCVLHNHDPDDVFEWLKEDFSRYYDQNRAPYMMPFHTNWFQLKELEMGLHKFLDWTLTQYLVTCRECPRRYPWIGDSEGTGIEGKDTYNPEK</sequence>
<dbReference type="GO" id="GO:0008061">
    <property type="term" value="F:chitin binding"/>
    <property type="evidence" value="ECO:0007669"/>
    <property type="project" value="InterPro"/>
</dbReference>